<dbReference type="PANTHER" id="PTHR33339:SF1">
    <property type="entry name" value="LYSM DOMAIN-CONTAINING PROTEIN"/>
    <property type="match status" value="1"/>
</dbReference>
<dbReference type="Proteomes" id="UP000235388">
    <property type="component" value="Unassembled WGS sequence"/>
</dbReference>
<keyword evidence="2" id="KW-0812">Transmembrane</keyword>
<accession>A0A2N5V0X5</accession>
<keyword evidence="3" id="KW-0732">Signal</keyword>
<gene>
    <name evidence="5" type="ORF">PCANC_10844</name>
</gene>
<evidence type="ECO:0000259" key="4">
    <source>
        <dbReference type="Pfam" id="PF25278"/>
    </source>
</evidence>
<dbReference type="Pfam" id="PF25278">
    <property type="entry name" value="DUF7872"/>
    <property type="match status" value="1"/>
</dbReference>
<keyword evidence="2" id="KW-0472">Membrane</keyword>
<evidence type="ECO:0000313" key="6">
    <source>
        <dbReference type="Proteomes" id="UP000235388"/>
    </source>
</evidence>
<evidence type="ECO:0000256" key="2">
    <source>
        <dbReference type="SAM" id="Phobius"/>
    </source>
</evidence>
<feature type="chain" id="PRO_5014866081" description="DUF7872 domain-containing protein" evidence="3">
    <location>
        <begin position="24"/>
        <end position="561"/>
    </location>
</feature>
<evidence type="ECO:0000313" key="5">
    <source>
        <dbReference type="EMBL" id="PLW43660.1"/>
    </source>
</evidence>
<feature type="transmembrane region" description="Helical" evidence="2">
    <location>
        <begin position="187"/>
        <end position="212"/>
    </location>
</feature>
<comment type="caution">
    <text evidence="5">The sequence shown here is derived from an EMBL/GenBank/DDBJ whole genome shotgun (WGS) entry which is preliminary data.</text>
</comment>
<feature type="compositionally biased region" description="Pro residues" evidence="1">
    <location>
        <begin position="294"/>
        <end position="312"/>
    </location>
</feature>
<protein>
    <recommendedName>
        <fullName evidence="4">DUF7872 domain-containing protein</fullName>
    </recommendedName>
</protein>
<feature type="region of interest" description="Disordered" evidence="1">
    <location>
        <begin position="284"/>
        <end position="326"/>
    </location>
</feature>
<feature type="domain" description="DUF7872" evidence="4">
    <location>
        <begin position="344"/>
        <end position="561"/>
    </location>
</feature>
<evidence type="ECO:0000256" key="3">
    <source>
        <dbReference type="SAM" id="SignalP"/>
    </source>
</evidence>
<name>A0A2N5V0X5_9BASI</name>
<dbReference type="InterPro" id="IPR057194">
    <property type="entry name" value="DUF7872"/>
</dbReference>
<dbReference type="EMBL" id="PGCJ01000145">
    <property type="protein sequence ID" value="PLW43660.1"/>
    <property type="molecule type" value="Genomic_DNA"/>
</dbReference>
<keyword evidence="2" id="KW-1133">Transmembrane helix</keyword>
<evidence type="ECO:0000256" key="1">
    <source>
        <dbReference type="SAM" id="MobiDB-lite"/>
    </source>
</evidence>
<feature type="signal peptide" evidence="3">
    <location>
        <begin position="1"/>
        <end position="23"/>
    </location>
</feature>
<organism evidence="5 6">
    <name type="scientific">Puccinia coronata f. sp. avenae</name>
    <dbReference type="NCBI Taxonomy" id="200324"/>
    <lineage>
        <taxon>Eukaryota</taxon>
        <taxon>Fungi</taxon>
        <taxon>Dikarya</taxon>
        <taxon>Basidiomycota</taxon>
        <taxon>Pucciniomycotina</taxon>
        <taxon>Pucciniomycetes</taxon>
        <taxon>Pucciniales</taxon>
        <taxon>Pucciniaceae</taxon>
        <taxon>Puccinia</taxon>
    </lineage>
</organism>
<dbReference type="PANTHER" id="PTHR33339">
    <property type="entry name" value="LYSM DOMAIN-CONTAINING PROTEIN"/>
    <property type="match status" value="1"/>
</dbReference>
<dbReference type="OrthoDB" id="2501761at2759"/>
<keyword evidence="6" id="KW-1185">Reference proteome</keyword>
<dbReference type="AlphaFoldDB" id="A0A2N5V0X5"/>
<proteinExistence type="predicted"/>
<sequence length="561" mass="60309">MTFLWRNTYAMVVASVIVARALGYSTDPFHQTTPSSTQHLVRRLITPASSSQSSTGLAPNGAVQPDPCAPMQLTAQTWVDLGIDDYIQNYPNADKLTIQQFAAELNVPNFFCGIGMPCSAGQLCHPAAGVNWLILYAIQEWNAYMNSYYSAIEDAINLMRMLLPISSPICKFTREPVIPRSQPQSGLYGWSVATVVVGILATFTGVLVPAMLPADAMQMVVDASKIGAGAGLIGGLTVPQIGRETENEKFLAQLEAMHAQANGEQPADIWSSHDAAAVGQLLNGRNRDVGQPGHPSPPPPNPQSSPAPPPAANGPAPSAPDVTPAPHLQKRALTPDELPKKRHPAPYAFTRWSRMASHLTVLQNDLQGMVSATAQIATLQPLTARGGIAEILSQGTFLYSNPAQTFMASHVKSLAQITALSEFFKSVKMFVTIGSDDCKYKGPNGAKNHPEDLSSCTKDGLMMNIVRAEGKKVVNKTPNARLLQSKYGYSVEYLANLAWDCQKKYGVQKPGETTYPPPSSIHSDCVFAIPVCDCTLPAVKHLRKKKKGTVKACRNGAGLPI</sequence>
<reference evidence="5 6" key="1">
    <citation type="submission" date="2017-11" db="EMBL/GenBank/DDBJ databases">
        <title>De novo assembly and phasing of dikaryotic genomes from two isolates of Puccinia coronata f. sp. avenae, the causal agent of oat crown rust.</title>
        <authorList>
            <person name="Miller M.E."/>
            <person name="Zhang Y."/>
            <person name="Omidvar V."/>
            <person name="Sperschneider J."/>
            <person name="Schwessinger B."/>
            <person name="Raley C."/>
            <person name="Palmer J.M."/>
            <person name="Garnica D."/>
            <person name="Upadhyaya N."/>
            <person name="Rathjen J."/>
            <person name="Taylor J.M."/>
            <person name="Park R.F."/>
            <person name="Dodds P.N."/>
            <person name="Hirsch C.D."/>
            <person name="Kianian S.F."/>
            <person name="Figueroa M."/>
        </authorList>
    </citation>
    <scope>NUCLEOTIDE SEQUENCE [LARGE SCALE GENOMIC DNA]</scope>
    <source>
        <strain evidence="5">12NC29</strain>
    </source>
</reference>